<comment type="caution">
    <text evidence="1">The sequence shown here is derived from an EMBL/GenBank/DDBJ whole genome shotgun (WGS) entry which is preliminary data.</text>
</comment>
<keyword evidence="2" id="KW-1185">Reference proteome</keyword>
<sequence length="115" mass="12975">MTKQITYWWETPLIIAVGTNRSHRFVEKLVERIVDVGAKDKLFVTSYGGNSPLHYAAKVGNTTAARLLVKHSPDMTRVPNPYHNTPLKLAVWHGNKETLKYLLTVTPDLPPPGRE</sequence>
<protein>
    <submittedName>
        <fullName evidence="1">Uncharacterized protein</fullName>
    </submittedName>
</protein>
<dbReference type="EMBL" id="CM042040">
    <property type="protein sequence ID" value="KAI3716437.1"/>
    <property type="molecule type" value="Genomic_DNA"/>
</dbReference>
<proteinExistence type="predicted"/>
<evidence type="ECO:0000313" key="2">
    <source>
        <dbReference type="Proteomes" id="UP001056120"/>
    </source>
</evidence>
<evidence type="ECO:0000313" key="1">
    <source>
        <dbReference type="EMBL" id="KAI3716437.1"/>
    </source>
</evidence>
<dbReference type="Proteomes" id="UP001056120">
    <property type="component" value="Linkage Group LG23"/>
</dbReference>
<name>A0ACB9B1S0_9ASTR</name>
<gene>
    <name evidence="1" type="ORF">L1987_67314</name>
</gene>
<organism evidence="1 2">
    <name type="scientific">Smallanthus sonchifolius</name>
    <dbReference type="NCBI Taxonomy" id="185202"/>
    <lineage>
        <taxon>Eukaryota</taxon>
        <taxon>Viridiplantae</taxon>
        <taxon>Streptophyta</taxon>
        <taxon>Embryophyta</taxon>
        <taxon>Tracheophyta</taxon>
        <taxon>Spermatophyta</taxon>
        <taxon>Magnoliopsida</taxon>
        <taxon>eudicotyledons</taxon>
        <taxon>Gunneridae</taxon>
        <taxon>Pentapetalae</taxon>
        <taxon>asterids</taxon>
        <taxon>campanulids</taxon>
        <taxon>Asterales</taxon>
        <taxon>Asteraceae</taxon>
        <taxon>Asteroideae</taxon>
        <taxon>Heliantheae alliance</taxon>
        <taxon>Millerieae</taxon>
        <taxon>Smallanthus</taxon>
    </lineage>
</organism>
<reference evidence="2" key="1">
    <citation type="journal article" date="2022" name="Mol. Ecol. Resour.">
        <title>The genomes of chicory, endive, great burdock and yacon provide insights into Asteraceae palaeo-polyploidization history and plant inulin production.</title>
        <authorList>
            <person name="Fan W."/>
            <person name="Wang S."/>
            <person name="Wang H."/>
            <person name="Wang A."/>
            <person name="Jiang F."/>
            <person name="Liu H."/>
            <person name="Zhao H."/>
            <person name="Xu D."/>
            <person name="Zhang Y."/>
        </authorList>
    </citation>
    <scope>NUCLEOTIDE SEQUENCE [LARGE SCALE GENOMIC DNA]</scope>
    <source>
        <strain evidence="2">cv. Yunnan</strain>
    </source>
</reference>
<reference evidence="1 2" key="2">
    <citation type="journal article" date="2022" name="Mol. Ecol. Resour.">
        <title>The genomes of chicory, endive, great burdock and yacon provide insights into Asteraceae paleo-polyploidization history and plant inulin production.</title>
        <authorList>
            <person name="Fan W."/>
            <person name="Wang S."/>
            <person name="Wang H."/>
            <person name="Wang A."/>
            <person name="Jiang F."/>
            <person name="Liu H."/>
            <person name="Zhao H."/>
            <person name="Xu D."/>
            <person name="Zhang Y."/>
        </authorList>
    </citation>
    <scope>NUCLEOTIDE SEQUENCE [LARGE SCALE GENOMIC DNA]</scope>
    <source>
        <strain evidence="2">cv. Yunnan</strain>
        <tissue evidence="1">Leaves</tissue>
    </source>
</reference>
<accession>A0ACB9B1S0</accession>